<dbReference type="EMBL" id="KN880477">
    <property type="protein sequence ID" value="KIY69826.1"/>
    <property type="molecule type" value="Genomic_DNA"/>
</dbReference>
<name>A0A0D7BJM6_9AGAR</name>
<evidence type="ECO:0000313" key="3">
    <source>
        <dbReference type="Proteomes" id="UP000054007"/>
    </source>
</evidence>
<reference evidence="2 3" key="1">
    <citation type="journal article" date="2015" name="Fungal Genet. Biol.">
        <title>Evolution of novel wood decay mechanisms in Agaricales revealed by the genome sequences of Fistulina hepatica and Cylindrobasidium torrendii.</title>
        <authorList>
            <person name="Floudas D."/>
            <person name="Held B.W."/>
            <person name="Riley R."/>
            <person name="Nagy L.G."/>
            <person name="Koehler G."/>
            <person name="Ransdell A.S."/>
            <person name="Younus H."/>
            <person name="Chow J."/>
            <person name="Chiniquy J."/>
            <person name="Lipzen A."/>
            <person name="Tritt A."/>
            <person name="Sun H."/>
            <person name="Haridas S."/>
            <person name="LaButti K."/>
            <person name="Ohm R.A."/>
            <person name="Kues U."/>
            <person name="Blanchette R.A."/>
            <person name="Grigoriev I.V."/>
            <person name="Minto R.E."/>
            <person name="Hibbett D.S."/>
        </authorList>
    </citation>
    <scope>NUCLEOTIDE SEQUENCE [LARGE SCALE GENOMIC DNA]</scope>
    <source>
        <strain evidence="2 3">FP15055 ss-10</strain>
    </source>
</reference>
<organism evidence="2 3">
    <name type="scientific">Cylindrobasidium torrendii FP15055 ss-10</name>
    <dbReference type="NCBI Taxonomy" id="1314674"/>
    <lineage>
        <taxon>Eukaryota</taxon>
        <taxon>Fungi</taxon>
        <taxon>Dikarya</taxon>
        <taxon>Basidiomycota</taxon>
        <taxon>Agaricomycotina</taxon>
        <taxon>Agaricomycetes</taxon>
        <taxon>Agaricomycetidae</taxon>
        <taxon>Agaricales</taxon>
        <taxon>Marasmiineae</taxon>
        <taxon>Physalacriaceae</taxon>
        <taxon>Cylindrobasidium</taxon>
    </lineage>
</organism>
<dbReference type="Gene3D" id="3.50.50.60">
    <property type="entry name" value="FAD/NAD(P)-binding domain"/>
    <property type="match status" value="1"/>
</dbReference>
<dbReference type="InterPro" id="IPR036188">
    <property type="entry name" value="FAD/NAD-bd_sf"/>
</dbReference>
<accession>A0A0D7BJM6</accession>
<dbReference type="Gene3D" id="3.30.9.100">
    <property type="match status" value="1"/>
</dbReference>
<keyword evidence="3" id="KW-1185">Reference proteome</keyword>
<dbReference type="AlphaFoldDB" id="A0A0D7BJM6"/>
<evidence type="ECO:0000256" key="1">
    <source>
        <dbReference type="SAM" id="Phobius"/>
    </source>
</evidence>
<sequence>MPVLDILWLLSSATLLYYGFGVIWGVLRQRSIVKNAAWYDIPQLGRPRQDTERIPGTAVVCSGSMGGLLAARICSDHFERVVIIEPENWLSTEDAQREDSWNQDNKRTRVMQYKSFQTTQHFVYKIFEQVFPQRFLLEAKARDMIIAEGDWNGHYWGLQCKDIHPHFGGVIPTTSFPNIEQVLGTVTGVKTNESGAGLLQGVSYRDSNGEVHDLDAALVVDCTGPTQGGVKWLQRAGFATDLKKRTYNPRMRYCTFEFTPSREIYAQLPIPGNLEKGAPAAGGILVNWPDPSLDNRWVAMARMDGHRIHVCCGGWGEADLPSTVDGLVDFVHSLKVVRPLPGWLFDTLKLLHQCEDTLTTSVVHVPACFWSQYQLCDSVPNNCIALGDAVCRINPLYGQGIAKAFVGAITLNSLLDNARTQSRLPSTLSRDFFRMQAARITGMWESPKTKDYGFATTVPEEHETLETGSFMRKYMMEIFRLCTEDGYIHALLIRNALLMDASPMDLLHPKIFLRVLGRWALQSVS</sequence>
<keyword evidence="1" id="KW-0812">Transmembrane</keyword>
<keyword evidence="1" id="KW-1133">Transmembrane helix</keyword>
<dbReference type="Proteomes" id="UP000054007">
    <property type="component" value="Unassembled WGS sequence"/>
</dbReference>
<proteinExistence type="predicted"/>
<protein>
    <recommendedName>
        <fullName evidence="4">FAD/NAD(P)-binding domain-containing protein</fullName>
    </recommendedName>
</protein>
<keyword evidence="1" id="KW-0472">Membrane</keyword>
<feature type="transmembrane region" description="Helical" evidence="1">
    <location>
        <begin position="6"/>
        <end position="27"/>
    </location>
</feature>
<evidence type="ECO:0008006" key="4">
    <source>
        <dbReference type="Google" id="ProtNLM"/>
    </source>
</evidence>
<evidence type="ECO:0000313" key="2">
    <source>
        <dbReference type="EMBL" id="KIY69826.1"/>
    </source>
</evidence>
<dbReference type="OrthoDB" id="10051892at2759"/>
<gene>
    <name evidence="2" type="ORF">CYLTODRAFT_488549</name>
</gene>
<dbReference type="SUPFAM" id="SSF51905">
    <property type="entry name" value="FAD/NAD(P)-binding domain"/>
    <property type="match status" value="1"/>
</dbReference>